<keyword evidence="5" id="KW-1185">Reference proteome</keyword>
<gene>
    <name evidence="4" type="ORF">BQ4739_LOCUS4811</name>
</gene>
<organism evidence="4 5">
    <name type="scientific">Tetradesmus obliquus</name>
    <name type="common">Green alga</name>
    <name type="synonym">Acutodesmus obliquus</name>
    <dbReference type="NCBI Taxonomy" id="3088"/>
    <lineage>
        <taxon>Eukaryota</taxon>
        <taxon>Viridiplantae</taxon>
        <taxon>Chlorophyta</taxon>
        <taxon>core chlorophytes</taxon>
        <taxon>Chlorophyceae</taxon>
        <taxon>CS clade</taxon>
        <taxon>Sphaeropleales</taxon>
        <taxon>Scenedesmaceae</taxon>
        <taxon>Tetradesmus</taxon>
    </lineage>
</organism>
<dbReference type="Proteomes" id="UP000256970">
    <property type="component" value="Unassembled WGS sequence"/>
</dbReference>
<dbReference type="InterPro" id="IPR039633">
    <property type="entry name" value="PAP"/>
</dbReference>
<accession>A0A383VIT9</accession>
<evidence type="ECO:0000313" key="5">
    <source>
        <dbReference type="Proteomes" id="UP000256970"/>
    </source>
</evidence>
<proteinExistence type="predicted"/>
<protein>
    <recommendedName>
        <fullName evidence="3">Plastid lipid-associated protein/fibrillin conserved domain-containing protein</fullName>
    </recommendedName>
</protein>
<name>A0A383VIT9_TETOB</name>
<comment type="subcellular location">
    <subcellularLocation>
        <location evidence="1">Plastid</location>
    </subcellularLocation>
</comment>
<feature type="domain" description="Plastid lipid-associated protein/fibrillin conserved" evidence="3">
    <location>
        <begin position="114"/>
        <end position="216"/>
    </location>
</feature>
<evidence type="ECO:0000256" key="2">
    <source>
        <dbReference type="ARBA" id="ARBA00022640"/>
    </source>
</evidence>
<dbReference type="EMBL" id="FNXT01000395">
    <property type="protein sequence ID" value="SZX64296.1"/>
    <property type="molecule type" value="Genomic_DNA"/>
</dbReference>
<evidence type="ECO:0000259" key="3">
    <source>
        <dbReference type="Pfam" id="PF04755"/>
    </source>
</evidence>
<dbReference type="InterPro" id="IPR006843">
    <property type="entry name" value="PAP/fibrillin_dom"/>
</dbReference>
<dbReference type="AlphaFoldDB" id="A0A383VIT9"/>
<feature type="domain" description="Plastid lipid-associated protein/fibrillin conserved" evidence="3">
    <location>
        <begin position="13"/>
        <end position="74"/>
    </location>
</feature>
<sequence length="223" mass="24279">MHVHAAKATATDSLKAELVKTVTRLNSAQEADDPTLQASLLQLVRQLEAANPTPRPAESDLINGRWALLYTLPDSAKGDVQRSPLNTALAAAYDFFYKNVPIIAGSAVGRKADSRQTVKARGQFQTFDTKRGWVGNQARFEAFGKEGVINVDGPAQVTPTQAGERITATFKEAELKWGSLRVPFAIGVFSPSGYIDTLYLDEDLRISKGDKGSIFVARRAENQ</sequence>
<evidence type="ECO:0000313" key="4">
    <source>
        <dbReference type="EMBL" id="SZX64296.1"/>
    </source>
</evidence>
<dbReference type="GO" id="GO:0009536">
    <property type="term" value="C:plastid"/>
    <property type="evidence" value="ECO:0007669"/>
    <property type="project" value="UniProtKB-SubCell"/>
</dbReference>
<dbReference type="Pfam" id="PF04755">
    <property type="entry name" value="PAP_fibrillin"/>
    <property type="match status" value="2"/>
</dbReference>
<keyword evidence="2" id="KW-0934">Plastid</keyword>
<evidence type="ECO:0000256" key="1">
    <source>
        <dbReference type="ARBA" id="ARBA00004474"/>
    </source>
</evidence>
<dbReference type="STRING" id="3088.A0A383VIT9"/>
<dbReference type="PANTHER" id="PTHR31906">
    <property type="entry name" value="PLASTID-LIPID-ASSOCIATED PROTEIN 4, CHLOROPLASTIC-RELATED"/>
    <property type="match status" value="1"/>
</dbReference>
<reference evidence="4 5" key="1">
    <citation type="submission" date="2016-10" db="EMBL/GenBank/DDBJ databases">
        <authorList>
            <person name="Cai Z."/>
        </authorList>
    </citation>
    <scope>NUCLEOTIDE SEQUENCE [LARGE SCALE GENOMIC DNA]</scope>
</reference>